<evidence type="ECO:0000313" key="3">
    <source>
        <dbReference type="EMBL" id="EKC42636.1"/>
    </source>
</evidence>
<feature type="region of interest" description="Disordered" evidence="1">
    <location>
        <begin position="654"/>
        <end position="678"/>
    </location>
</feature>
<feature type="compositionally biased region" description="Polar residues" evidence="1">
    <location>
        <begin position="2188"/>
        <end position="2198"/>
    </location>
</feature>
<feature type="compositionally biased region" description="Basic and acidic residues" evidence="1">
    <location>
        <begin position="594"/>
        <end position="605"/>
    </location>
</feature>
<feature type="region of interest" description="Disordered" evidence="1">
    <location>
        <begin position="1232"/>
        <end position="1268"/>
    </location>
</feature>
<feature type="region of interest" description="Disordered" evidence="1">
    <location>
        <begin position="915"/>
        <end position="944"/>
    </location>
</feature>
<feature type="compositionally biased region" description="Basic and acidic residues" evidence="1">
    <location>
        <begin position="218"/>
        <end position="229"/>
    </location>
</feature>
<gene>
    <name evidence="3" type="ORF">CGI_10009091</name>
</gene>
<evidence type="ECO:0000259" key="2">
    <source>
        <dbReference type="PROSITE" id="PS50157"/>
    </source>
</evidence>
<feature type="compositionally biased region" description="Basic and acidic residues" evidence="1">
    <location>
        <begin position="1874"/>
        <end position="1902"/>
    </location>
</feature>
<feature type="compositionally biased region" description="Basic residues" evidence="1">
    <location>
        <begin position="1808"/>
        <end position="1819"/>
    </location>
</feature>
<feature type="compositionally biased region" description="Basic residues" evidence="1">
    <location>
        <begin position="862"/>
        <end position="882"/>
    </location>
</feature>
<feature type="domain" description="C2H2-type" evidence="2">
    <location>
        <begin position="136"/>
        <end position="164"/>
    </location>
</feature>
<feature type="region of interest" description="Disordered" evidence="1">
    <location>
        <begin position="15"/>
        <end position="86"/>
    </location>
</feature>
<dbReference type="SMART" id="SM00355">
    <property type="entry name" value="ZnF_C2H2"/>
    <property type="match status" value="8"/>
</dbReference>
<feature type="region of interest" description="Disordered" evidence="1">
    <location>
        <begin position="1138"/>
        <end position="1181"/>
    </location>
</feature>
<feature type="compositionally biased region" description="Basic residues" evidence="1">
    <location>
        <begin position="1072"/>
        <end position="1082"/>
    </location>
</feature>
<organism evidence="3">
    <name type="scientific">Magallana gigas</name>
    <name type="common">Pacific oyster</name>
    <name type="synonym">Crassostrea gigas</name>
    <dbReference type="NCBI Taxonomy" id="29159"/>
    <lineage>
        <taxon>Eukaryota</taxon>
        <taxon>Metazoa</taxon>
        <taxon>Spiralia</taxon>
        <taxon>Lophotrochozoa</taxon>
        <taxon>Mollusca</taxon>
        <taxon>Bivalvia</taxon>
        <taxon>Autobranchia</taxon>
        <taxon>Pteriomorphia</taxon>
        <taxon>Ostreida</taxon>
        <taxon>Ostreoidea</taxon>
        <taxon>Ostreidae</taxon>
        <taxon>Magallana</taxon>
    </lineage>
</organism>
<feature type="compositionally biased region" description="Polar residues" evidence="1">
    <location>
        <begin position="1339"/>
        <end position="1350"/>
    </location>
</feature>
<feature type="compositionally biased region" description="Low complexity" evidence="1">
    <location>
        <begin position="206"/>
        <end position="217"/>
    </location>
</feature>
<dbReference type="PROSITE" id="PS50157">
    <property type="entry name" value="ZINC_FINGER_C2H2_2"/>
    <property type="match status" value="5"/>
</dbReference>
<feature type="compositionally biased region" description="Acidic residues" evidence="1">
    <location>
        <begin position="2426"/>
        <end position="2435"/>
    </location>
</feature>
<feature type="compositionally biased region" description="Polar residues" evidence="1">
    <location>
        <begin position="667"/>
        <end position="678"/>
    </location>
</feature>
<proteinExistence type="predicted"/>
<feature type="compositionally biased region" description="Basic and acidic residues" evidence="1">
    <location>
        <begin position="1947"/>
        <end position="1969"/>
    </location>
</feature>
<feature type="compositionally biased region" description="Basic and acidic residues" evidence="1">
    <location>
        <begin position="2270"/>
        <end position="2303"/>
    </location>
</feature>
<sequence length="2471" mass="276469">MYSKYTIHCELDYSSDDEREEAAEETRRKKTKHKKHDRRKSSSKANVEEKDSVGANEQSKITTGASSCSTANRGRPRKRKLGKTSLDEGKEQVICGMCNKHYKNEHSLKQHVRGYHKNQTMELSADESGTGSDSEVVCLVCQKGYKNVKSYRHHYRLKHRGTLPEEYVVRRSTKESKPTRGESDAVRGSGNFNIQGIDGNTEEETPTTGHLKGTTSTTKRDSSKGSSRERKVKGGNSSAVDGEGMHMCPYCIVGYQRPCHLSRHISHNHGKEWISDKGKPNGTTTEEESENSQMDKKDVKDLRRVPCTFCSKMYKTRKTMRAHRRKEHRDMMPNLRTLKLDRGMTKQIKSSEEHENSMMSFSSEEDMSMEEIPCSNNSMPYKSKHSENMQGSNDHSNKVIFSEFVDSEDDTGHTTNEDSECSAFEGDSEVESSVGRVPCPFCSNTYKAKKYMKAHCRNKHRNEILVSNQYSSETEETVNRATGVPCPLCSKLFENSETMTTHFKTGHFGGRSFNPDLVNMEGENQTKAELERKKERIYCPLCPKSYKHKKSLRAHCIQDHIGKDVVVGTFRSTEEEDTTEPEEKNDYVRIVSRNSEDKVKKHSLGESKSPGFNRANENKRQKFGDQEMAEEHNITRTSSVLFDKDKVKAVNVGVDEDTSSEGDKSPDQASSSDPLTVNVQQYLTRSPTRFSPFVKLTNICEGQKKFDPKKPWNKYAPAKPVTKTMSSGNQLMGVVSRRKSLESKKVKFRDENGAEITYFQAEQTSTSGNDSENYLQKYDQAALAFSDQEDSCETSNVEVVNVEDQGDSSPTEENDDIEDMSEVDEWDNAVGQQSSASTYGLISDQSSVDNGEAQKSSAAEKKQKKKSPQKSKKCSPSKKSTGKRALFSGKMETENTSRNINKNASASFIHSVSEVSSAQGLRSGKTKLRVPAQGGISRRRNTKTSQPYLKRNTSAFKIQAVKKKLLKGTKILSSEPKRVSPRLKKQPTTQEEDVAPDPNEPESITLGAAEFGENRIQRIEKLKLQTEVLLHQINEMNDLPQEAEVDEGRITMTGPEPFSTNAKRKVSKLKASKSKSVRRSKRTAMSMTSEEVPITPEKNIEDSIHFPQQSGVADMKKVLKSNCNFESVKKSAADLISEEQYEDDSVPKHRTTEAVETNTSSKRTRSCSPMKQRRTPPSKPYVSESLVVSNAAAGGTQQAEHALSTAKTPVVKLSKLEEQWSGQYLKFLSNVDKSSKSSPQLNEHRMEISDKSKSRNFRRRSYSADSSLDVGEGSEMITKSGNSGDGVGLLKSLGLHLNGNDDEEIEKSTLQTKKENQQCKKRPLQPTITNKGDAEENFNHQTDVPNSGDGNNVEIIQMVDDAVTGENNEDIMESTLTQEELQITNEVDNVKVNRTVIDGIIKNQPQVLFVHKDEVIYADEDSVIQVDKEEINNLKDQVNKKRSKKVFSRKRKAGEDPPFVDEIDGNVQTQPLVKKDVFSPSIRNVLNEIEPKHAPLKPVKALEIRVVSDDEIVSSTIVEGSFAKQDLASRIVALMEFAEDPEVVAPVKQVTEPSFVIKKDVQTKFSCHKCDITFNMKSNLKRHKSTCHPEDEFRSFDIGKKSNIPVNVELEEQDNVQAQGILSDSIAPENISLSDYEEEIREGLREMYGGALDVELKVKKLKLQDTIHIDGLILLRKHKNTWKVMNDEHLSDSLLLSANTDKSSCCKKVELVKKTEVKDKKPRKFVELEEQNPIIDNHLNVEQQNNAAASSVIAATTSVIASTSSVIAPTSSVPASTSSLIPATSSVADTELVAESQNSSLLKESVPKRSHKKKTHSLKSSKDSNSEEKAKKKSDPAPLTDFERAILEPKKKHKKHKRKTSVVESGKETNTNDCEDKSKSIHKNEKDLKDKKGMVRNDKETVVPKSKIVQKILREKAKEEEMENMKFVPVTGEPLPSFEEILQQKSKPIDHKFTEKNDKEGENVAQDKGEEGDESPETGVESPNDFSSTSSSGSSGNKISTLMSVKLSKVARDNQEREEVLAAITGKPKTKPFRIPKTVSTEMETLVEWKSPLQDIGQIEKFRFGGKQGVGPSMLSKTSVISSVSVNYDAILSDVEKPEGVIKHSVVLPLELRKSEEPSTSSGNKQAVDLEVSPVKKPRIETISWKDEDIMTPDSTTPDRYLEMENAETEMAPVKEAKSAEANPPGPSTLSSNVSSTGKLGEWNEENESCQGEDVRKPGIPKSTSTPLKHNIPSSSKRQEIIDASSSMKALCPETTLNKEDKNPTLSNAEVKDERDTNEKQKEIECENDKMDVELDVKMKEEENIKDDDDEEEKNYDGGDDVDVKDLEICDNGDTRIKNKEEISEESEEEEGEIGDGDKSEKSSDDSESERETEDSDKDSDSEEEKEQKTSKSVIETDMDVLDVCASDEESWLNEEEDGRSQKDFIEEDEPEMEDSGNTKDVADREEEVMEEVDMEVDEASDGENRIEVTQ</sequence>
<feature type="compositionally biased region" description="Acidic residues" evidence="1">
    <location>
        <begin position="2343"/>
        <end position="2355"/>
    </location>
</feature>
<feature type="region of interest" description="Disordered" evidence="1">
    <location>
        <begin position="2452"/>
        <end position="2471"/>
    </location>
</feature>
<feature type="compositionally biased region" description="Basic and acidic residues" evidence="1">
    <location>
        <begin position="2356"/>
        <end position="2365"/>
    </location>
</feature>
<feature type="compositionally biased region" description="Acidic residues" evidence="1">
    <location>
        <begin position="2452"/>
        <end position="2462"/>
    </location>
</feature>
<dbReference type="InterPro" id="IPR013087">
    <property type="entry name" value="Znf_C2H2_type"/>
</dbReference>
<accession>K1S5L2</accession>
<feature type="compositionally biased region" description="Polar residues" evidence="1">
    <location>
        <begin position="2222"/>
        <end position="2236"/>
    </location>
</feature>
<feature type="compositionally biased region" description="Polar residues" evidence="1">
    <location>
        <begin position="833"/>
        <end position="849"/>
    </location>
</feature>
<feature type="compositionally biased region" description="Basic residues" evidence="1">
    <location>
        <begin position="28"/>
        <end position="42"/>
    </location>
</feature>
<dbReference type="EMBL" id="JH815718">
    <property type="protein sequence ID" value="EKC42636.1"/>
    <property type="molecule type" value="Genomic_DNA"/>
</dbReference>
<feature type="compositionally biased region" description="Polar residues" evidence="1">
    <location>
        <begin position="1154"/>
        <end position="1169"/>
    </location>
</feature>
<protein>
    <recommendedName>
        <fullName evidence="2">C2H2-type domain-containing protein</fullName>
    </recommendedName>
</protein>
<feature type="compositionally biased region" description="Basic residues" evidence="1">
    <location>
        <begin position="1850"/>
        <end position="1860"/>
    </location>
</feature>
<feature type="region of interest" description="Disordered" evidence="1">
    <location>
        <begin position="1311"/>
        <end position="1351"/>
    </location>
</feature>
<feature type="domain" description="C2H2-type" evidence="2">
    <location>
        <begin position="305"/>
        <end position="333"/>
    </location>
</feature>
<feature type="compositionally biased region" description="Basic and acidic residues" evidence="1">
    <location>
        <begin position="1820"/>
        <end position="1849"/>
    </location>
</feature>
<feature type="region of interest" description="Disordered" evidence="1">
    <location>
        <begin position="833"/>
        <end position="899"/>
    </location>
</feature>
<feature type="compositionally biased region" description="Basic and acidic residues" evidence="1">
    <location>
        <begin position="2138"/>
        <end position="2149"/>
    </location>
</feature>
<feature type="compositionally biased region" description="Acidic residues" evidence="1">
    <location>
        <begin position="2366"/>
        <end position="2385"/>
    </location>
</feature>
<feature type="compositionally biased region" description="Basic and acidic residues" evidence="1">
    <location>
        <begin position="2322"/>
        <end position="2342"/>
    </location>
</feature>
<feature type="region of interest" description="Disordered" evidence="1">
    <location>
        <begin position="592"/>
        <end position="618"/>
    </location>
</feature>
<feature type="compositionally biased region" description="Polar residues" evidence="1">
    <location>
        <begin position="55"/>
        <end position="72"/>
    </location>
</feature>
<reference evidence="3" key="1">
    <citation type="journal article" date="2012" name="Nature">
        <title>The oyster genome reveals stress adaptation and complexity of shell formation.</title>
        <authorList>
            <person name="Zhang G."/>
            <person name="Fang X."/>
            <person name="Guo X."/>
            <person name="Li L."/>
            <person name="Luo R."/>
            <person name="Xu F."/>
            <person name="Yang P."/>
            <person name="Zhang L."/>
            <person name="Wang X."/>
            <person name="Qi H."/>
            <person name="Xiong Z."/>
            <person name="Que H."/>
            <person name="Xie Y."/>
            <person name="Holland P.W."/>
            <person name="Paps J."/>
            <person name="Zhu Y."/>
            <person name="Wu F."/>
            <person name="Chen Y."/>
            <person name="Wang J."/>
            <person name="Peng C."/>
            <person name="Meng J."/>
            <person name="Yang L."/>
            <person name="Liu J."/>
            <person name="Wen B."/>
            <person name="Zhang N."/>
            <person name="Huang Z."/>
            <person name="Zhu Q."/>
            <person name="Feng Y."/>
            <person name="Mount A."/>
            <person name="Hedgecock D."/>
            <person name="Xu Z."/>
            <person name="Liu Y."/>
            <person name="Domazet-Loso T."/>
            <person name="Du Y."/>
            <person name="Sun X."/>
            <person name="Zhang S."/>
            <person name="Liu B."/>
            <person name="Cheng P."/>
            <person name="Jiang X."/>
            <person name="Li J."/>
            <person name="Fan D."/>
            <person name="Wang W."/>
            <person name="Fu W."/>
            <person name="Wang T."/>
            <person name="Wang B."/>
            <person name="Zhang J."/>
            <person name="Peng Z."/>
            <person name="Li Y."/>
            <person name="Li N."/>
            <person name="Wang J."/>
            <person name="Chen M."/>
            <person name="He Y."/>
            <person name="Tan F."/>
            <person name="Song X."/>
            <person name="Zheng Q."/>
            <person name="Huang R."/>
            <person name="Yang H."/>
            <person name="Du X."/>
            <person name="Chen L."/>
            <person name="Yang M."/>
            <person name="Gaffney P.M."/>
            <person name="Wang S."/>
            <person name="Luo L."/>
            <person name="She Z."/>
            <person name="Ming Y."/>
            <person name="Huang W."/>
            <person name="Zhang S."/>
            <person name="Huang B."/>
            <person name="Zhang Y."/>
            <person name="Qu T."/>
            <person name="Ni P."/>
            <person name="Miao G."/>
            <person name="Wang J."/>
            <person name="Wang Q."/>
            <person name="Steinberg C.E."/>
            <person name="Wang H."/>
            <person name="Li N."/>
            <person name="Qian L."/>
            <person name="Zhang G."/>
            <person name="Li Y."/>
            <person name="Yang H."/>
            <person name="Liu X."/>
            <person name="Wang J."/>
            <person name="Yin Y."/>
            <person name="Wang J."/>
        </authorList>
    </citation>
    <scope>NUCLEOTIDE SEQUENCE [LARGE SCALE GENOMIC DNA]</scope>
    <source>
        <strain evidence="3">05x7-T-G4-1.051#20</strain>
    </source>
</reference>
<feature type="compositionally biased region" description="Low complexity" evidence="1">
    <location>
        <begin position="1987"/>
        <end position="1996"/>
    </location>
</feature>
<feature type="compositionally biased region" description="Basic and acidic residues" evidence="1">
    <location>
        <begin position="169"/>
        <end position="185"/>
    </location>
</feature>
<dbReference type="PROSITE" id="PS00028">
    <property type="entry name" value="ZINC_FINGER_C2H2_1"/>
    <property type="match status" value="8"/>
</dbReference>
<feature type="region of interest" description="Disordered" evidence="1">
    <location>
        <begin position="2113"/>
        <end position="2446"/>
    </location>
</feature>
<dbReference type="Gene3D" id="3.30.160.60">
    <property type="entry name" value="Classic Zinc Finger"/>
    <property type="match status" value="2"/>
</dbReference>
<feature type="compositionally biased region" description="Acidic residues" evidence="1">
    <location>
        <begin position="2304"/>
        <end position="2321"/>
    </location>
</feature>
<feature type="compositionally biased region" description="Acidic residues" evidence="1">
    <location>
        <begin position="804"/>
        <end position="820"/>
    </location>
</feature>
<feature type="region of interest" description="Disordered" evidence="1">
    <location>
        <begin position="1796"/>
        <end position="1902"/>
    </location>
</feature>
<feature type="domain" description="C2H2-type" evidence="2">
    <location>
        <begin position="93"/>
        <end position="121"/>
    </location>
</feature>
<evidence type="ECO:0000256" key="1">
    <source>
        <dbReference type="SAM" id="MobiDB-lite"/>
    </source>
</evidence>
<feature type="compositionally biased region" description="Basic and acidic residues" evidence="1">
    <location>
        <begin position="1242"/>
        <end position="1253"/>
    </location>
</feature>
<name>K1S5L2_MAGGI</name>
<feature type="region of interest" description="Disordered" evidence="1">
    <location>
        <begin position="1937"/>
        <end position="1999"/>
    </location>
</feature>
<feature type="region of interest" description="Disordered" evidence="1">
    <location>
        <begin position="972"/>
        <end position="1001"/>
    </location>
</feature>
<feature type="region of interest" description="Disordered" evidence="1">
    <location>
        <begin position="786"/>
        <end position="820"/>
    </location>
</feature>
<feature type="domain" description="C2H2-type" evidence="2">
    <location>
        <begin position="484"/>
        <end position="512"/>
    </location>
</feature>
<feature type="compositionally biased region" description="Acidic residues" evidence="1">
    <location>
        <begin position="2397"/>
        <end position="2418"/>
    </location>
</feature>
<feature type="region of interest" description="Disordered" evidence="1">
    <location>
        <begin position="271"/>
        <end position="299"/>
    </location>
</feature>
<feature type="region of interest" description="Disordered" evidence="1">
    <location>
        <begin position="169"/>
        <end position="240"/>
    </location>
</feature>
<dbReference type="InParanoid" id="K1S5L2"/>
<feature type="domain" description="C2H2-type" evidence="2">
    <location>
        <begin position="1565"/>
        <end position="1593"/>
    </location>
</feature>
<feature type="region of interest" description="Disordered" evidence="1">
    <location>
        <begin position="1072"/>
        <end position="1091"/>
    </location>
</feature>
<dbReference type="HOGENOM" id="CLU_228746_0_0_1"/>